<organism evidence="1 2">
    <name type="scientific">Rotaria magnacalcarata</name>
    <dbReference type="NCBI Taxonomy" id="392030"/>
    <lineage>
        <taxon>Eukaryota</taxon>
        <taxon>Metazoa</taxon>
        <taxon>Spiralia</taxon>
        <taxon>Gnathifera</taxon>
        <taxon>Rotifera</taxon>
        <taxon>Eurotatoria</taxon>
        <taxon>Bdelloidea</taxon>
        <taxon>Philodinida</taxon>
        <taxon>Philodinidae</taxon>
        <taxon>Rotaria</taxon>
    </lineage>
</organism>
<gene>
    <name evidence="1" type="ORF">XDN619_LOCUS34443</name>
</gene>
<evidence type="ECO:0000313" key="2">
    <source>
        <dbReference type="Proteomes" id="UP000663887"/>
    </source>
</evidence>
<dbReference type="AlphaFoldDB" id="A0A816ZY44"/>
<dbReference type="EMBL" id="CAJNRG010017537">
    <property type="protein sequence ID" value="CAF2233227.1"/>
    <property type="molecule type" value="Genomic_DNA"/>
</dbReference>
<name>A0A816ZY44_9BILA</name>
<evidence type="ECO:0000313" key="1">
    <source>
        <dbReference type="EMBL" id="CAF2233227.1"/>
    </source>
</evidence>
<reference evidence="1" key="1">
    <citation type="submission" date="2021-02" db="EMBL/GenBank/DDBJ databases">
        <authorList>
            <person name="Nowell W R."/>
        </authorList>
    </citation>
    <scope>NUCLEOTIDE SEQUENCE</scope>
</reference>
<protein>
    <submittedName>
        <fullName evidence="1">Uncharacterized protein</fullName>
    </submittedName>
</protein>
<dbReference type="Proteomes" id="UP000663887">
    <property type="component" value="Unassembled WGS sequence"/>
</dbReference>
<proteinExistence type="predicted"/>
<comment type="caution">
    <text evidence="1">The sequence shown here is derived from an EMBL/GenBank/DDBJ whole genome shotgun (WGS) entry which is preliminary data.</text>
</comment>
<accession>A0A816ZY44</accession>
<sequence>MSEIYAEYGLPKNKQNKYDYNQTKPIKDIILNRNKKTDNALHKQILFKEGELYVTRFLLQVNPDEKTTKGKTQLKSIKLSMPEFLFIPNKNARNYYPLDTTGFKRFMEIKGMSKSVAAFNLAEFLEYYLSNPDQEREVNFDTLLKEAGNDFQERYKTSPTEIQQKIENILNNLVKAEYLIKSWRIEKGKWGQSKYIFKNSRYELFQKIN</sequence>